<dbReference type="Pfam" id="PF11985">
    <property type="entry name" value="Phage_Mu_Gp27"/>
    <property type="match status" value="1"/>
</dbReference>
<dbReference type="InterPro" id="IPR021874">
    <property type="entry name" value="Phage_Mu_Gp27"/>
</dbReference>
<sequence length="184" mass="19783">MPRKSTVKALPAPIRKELDRLLTEGAHTLDQIVAHLRQLGAPVSRSAVGRYSQDFEEVAAHIRESREIASSFARELGEVPDGDMGRVLIEIVHRLVFKASLAKLRDGDAIDAVDAARLAKAIKDLAAGSKIGVDTEIKIREQARKEALAKAAEAAQGAADQAGLTPEQWGLIRAQILGVEVEPA</sequence>
<dbReference type="RefSeq" id="WP_163302450.1">
    <property type="nucleotide sequence ID" value="NZ_JAAGRQ010000047.1"/>
</dbReference>
<dbReference type="AlphaFoldDB" id="A0A7K3NQB9"/>
<dbReference type="EMBL" id="JAAGRQ010000047">
    <property type="protein sequence ID" value="NDY57409.1"/>
    <property type="molecule type" value="Genomic_DNA"/>
</dbReference>
<proteinExistence type="predicted"/>
<protein>
    <submittedName>
        <fullName evidence="1">DUF3486 family protein</fullName>
    </submittedName>
</protein>
<accession>A0A7K3NQB9</accession>
<keyword evidence="2" id="KW-1185">Reference proteome</keyword>
<name>A0A7K3NQB9_9BACT</name>
<gene>
    <name evidence="1" type="ORF">G3N56_11725</name>
</gene>
<organism evidence="1 2">
    <name type="scientific">Desulfolutivibrio sulfodismutans</name>
    <dbReference type="NCBI Taxonomy" id="63561"/>
    <lineage>
        <taxon>Bacteria</taxon>
        <taxon>Pseudomonadati</taxon>
        <taxon>Thermodesulfobacteriota</taxon>
        <taxon>Desulfovibrionia</taxon>
        <taxon>Desulfovibrionales</taxon>
        <taxon>Desulfovibrionaceae</taxon>
        <taxon>Desulfolutivibrio</taxon>
    </lineage>
</organism>
<comment type="caution">
    <text evidence="1">The sequence shown here is derived from an EMBL/GenBank/DDBJ whole genome shotgun (WGS) entry which is preliminary data.</text>
</comment>
<reference evidence="1 2" key="1">
    <citation type="submission" date="2020-02" db="EMBL/GenBank/DDBJ databases">
        <title>Comparative genomics of sulfur disproportionating microorganisms.</title>
        <authorList>
            <person name="Ward L.M."/>
            <person name="Bertran E."/>
            <person name="Johnston D.T."/>
        </authorList>
    </citation>
    <scope>NUCLEOTIDE SEQUENCE [LARGE SCALE GENOMIC DNA]</scope>
    <source>
        <strain evidence="1 2">DSM 3696</strain>
    </source>
</reference>
<dbReference type="Proteomes" id="UP000469724">
    <property type="component" value="Unassembled WGS sequence"/>
</dbReference>
<evidence type="ECO:0000313" key="1">
    <source>
        <dbReference type="EMBL" id="NDY57409.1"/>
    </source>
</evidence>
<evidence type="ECO:0000313" key="2">
    <source>
        <dbReference type="Proteomes" id="UP000469724"/>
    </source>
</evidence>